<feature type="domain" description="WDR59/RTC1-like RING zinc finger" evidence="3">
    <location>
        <begin position="67"/>
        <end position="114"/>
    </location>
</feature>
<dbReference type="Pfam" id="PF17120">
    <property type="entry name" value="zf-RING_16"/>
    <property type="match status" value="1"/>
</dbReference>
<dbReference type="GO" id="GO:0061700">
    <property type="term" value="C:GATOR2 complex"/>
    <property type="evidence" value="ECO:0007669"/>
    <property type="project" value="TreeGrafter"/>
</dbReference>
<keyword evidence="5" id="KW-1185">Reference proteome</keyword>
<dbReference type="eggNOG" id="KOG0269">
    <property type="taxonomic scope" value="Eukaryota"/>
</dbReference>
<dbReference type="STRING" id="2903.R1E080"/>
<dbReference type="GO" id="GO:0005829">
    <property type="term" value="C:cytosol"/>
    <property type="evidence" value="ECO:0007669"/>
    <property type="project" value="TreeGrafter"/>
</dbReference>
<keyword evidence="2" id="KW-0677">Repeat</keyword>
<organism evidence="4 5">
    <name type="scientific">Emiliania huxleyi (strain CCMP1516)</name>
    <dbReference type="NCBI Taxonomy" id="280463"/>
    <lineage>
        <taxon>Eukaryota</taxon>
        <taxon>Haptista</taxon>
        <taxon>Haptophyta</taxon>
        <taxon>Prymnesiophyceae</taxon>
        <taxon>Isochrysidales</taxon>
        <taxon>Noelaerhabdaceae</taxon>
        <taxon>Emiliania</taxon>
    </lineage>
</organism>
<reference evidence="4" key="2">
    <citation type="submission" date="2024-10" db="UniProtKB">
        <authorList>
            <consortium name="EnsemblProtists"/>
        </authorList>
    </citation>
    <scope>IDENTIFICATION</scope>
</reference>
<evidence type="ECO:0000256" key="2">
    <source>
        <dbReference type="ARBA" id="ARBA00022737"/>
    </source>
</evidence>
<evidence type="ECO:0000313" key="4">
    <source>
        <dbReference type="EnsemblProtists" id="EOD40802"/>
    </source>
</evidence>
<keyword evidence="1" id="KW-0853">WD repeat</keyword>
<evidence type="ECO:0000256" key="1">
    <source>
        <dbReference type="ARBA" id="ARBA00022574"/>
    </source>
</evidence>
<dbReference type="InterPro" id="IPR037590">
    <property type="entry name" value="WDR24"/>
</dbReference>
<dbReference type="GO" id="GO:0005774">
    <property type="term" value="C:vacuolar membrane"/>
    <property type="evidence" value="ECO:0007669"/>
    <property type="project" value="TreeGrafter"/>
</dbReference>
<dbReference type="GO" id="GO:1904263">
    <property type="term" value="P:positive regulation of TORC1 signaling"/>
    <property type="evidence" value="ECO:0007669"/>
    <property type="project" value="TreeGrafter"/>
</dbReference>
<dbReference type="KEGG" id="ehx:EMIHUDRAFT_251007"/>
<dbReference type="PANTHER" id="PTHR46200">
    <property type="entry name" value="GATOR COMPLEX PROTEIN WDR24"/>
    <property type="match status" value="1"/>
</dbReference>
<dbReference type="InterPro" id="IPR049566">
    <property type="entry name" value="WDR59_RTC1-like_RING_Znf"/>
</dbReference>
<dbReference type="HOGENOM" id="CLU_2079204_0_0_1"/>
<dbReference type="CDD" id="cd16693">
    <property type="entry name" value="mRING-H2-C3H3C2_WDR24"/>
    <property type="match status" value="1"/>
</dbReference>
<dbReference type="GO" id="GO:0016239">
    <property type="term" value="P:positive regulation of macroautophagy"/>
    <property type="evidence" value="ECO:0007669"/>
    <property type="project" value="TreeGrafter"/>
</dbReference>
<dbReference type="Proteomes" id="UP000013827">
    <property type="component" value="Unassembled WGS sequence"/>
</dbReference>
<dbReference type="PANTHER" id="PTHR46200:SF1">
    <property type="entry name" value="GATOR COMPLEX PROTEIN WDR24"/>
    <property type="match status" value="1"/>
</dbReference>
<evidence type="ECO:0000259" key="3">
    <source>
        <dbReference type="Pfam" id="PF17120"/>
    </source>
</evidence>
<protein>
    <recommendedName>
        <fullName evidence="3">WDR59/RTC1-like RING zinc finger domain-containing protein</fullName>
    </recommendedName>
</protein>
<dbReference type="PaxDb" id="2903-EOD40802"/>
<name>A0A0D3KYG7_EMIH1</name>
<evidence type="ECO:0000313" key="5">
    <source>
        <dbReference type="Proteomes" id="UP000013827"/>
    </source>
</evidence>
<sequence>ADAAVEKLAPRASRRRWTVGYLEELRRQGDFASACEVVKHCGDTSLQQAAARSTTVLLGGRQRGRPLCGVCELPVRGSYVWCQGCGHGGHLAHMRSWFETEVECPTGCGHRCQVVVLP</sequence>
<dbReference type="GeneID" id="17286075"/>
<reference evidence="5" key="1">
    <citation type="journal article" date="2013" name="Nature">
        <title>Pan genome of the phytoplankton Emiliania underpins its global distribution.</title>
        <authorList>
            <person name="Read B.A."/>
            <person name="Kegel J."/>
            <person name="Klute M.J."/>
            <person name="Kuo A."/>
            <person name="Lefebvre S.C."/>
            <person name="Maumus F."/>
            <person name="Mayer C."/>
            <person name="Miller J."/>
            <person name="Monier A."/>
            <person name="Salamov A."/>
            <person name="Young J."/>
            <person name="Aguilar M."/>
            <person name="Claverie J.M."/>
            <person name="Frickenhaus S."/>
            <person name="Gonzalez K."/>
            <person name="Herman E.K."/>
            <person name="Lin Y.C."/>
            <person name="Napier J."/>
            <person name="Ogata H."/>
            <person name="Sarno A.F."/>
            <person name="Shmutz J."/>
            <person name="Schroeder D."/>
            <person name="de Vargas C."/>
            <person name="Verret F."/>
            <person name="von Dassow P."/>
            <person name="Valentin K."/>
            <person name="Van de Peer Y."/>
            <person name="Wheeler G."/>
            <person name="Dacks J.B."/>
            <person name="Delwiche C.F."/>
            <person name="Dyhrman S.T."/>
            <person name="Glockner G."/>
            <person name="John U."/>
            <person name="Richards T."/>
            <person name="Worden A.Z."/>
            <person name="Zhang X."/>
            <person name="Grigoriev I.V."/>
            <person name="Allen A.E."/>
            <person name="Bidle K."/>
            <person name="Borodovsky M."/>
            <person name="Bowler C."/>
            <person name="Brownlee C."/>
            <person name="Cock J.M."/>
            <person name="Elias M."/>
            <person name="Gladyshev V.N."/>
            <person name="Groth M."/>
            <person name="Guda C."/>
            <person name="Hadaegh A."/>
            <person name="Iglesias-Rodriguez M.D."/>
            <person name="Jenkins J."/>
            <person name="Jones B.M."/>
            <person name="Lawson T."/>
            <person name="Leese F."/>
            <person name="Lindquist E."/>
            <person name="Lobanov A."/>
            <person name="Lomsadze A."/>
            <person name="Malik S.B."/>
            <person name="Marsh M.E."/>
            <person name="Mackinder L."/>
            <person name="Mock T."/>
            <person name="Mueller-Roeber B."/>
            <person name="Pagarete A."/>
            <person name="Parker M."/>
            <person name="Probert I."/>
            <person name="Quesneville H."/>
            <person name="Raines C."/>
            <person name="Rensing S.A."/>
            <person name="Riano-Pachon D.M."/>
            <person name="Richier S."/>
            <person name="Rokitta S."/>
            <person name="Shiraiwa Y."/>
            <person name="Soanes D.M."/>
            <person name="van der Giezen M."/>
            <person name="Wahlund T.M."/>
            <person name="Williams B."/>
            <person name="Wilson W."/>
            <person name="Wolfe G."/>
            <person name="Wurch L.L."/>
        </authorList>
    </citation>
    <scope>NUCLEOTIDE SEQUENCE</scope>
</reference>
<proteinExistence type="predicted"/>
<dbReference type="AlphaFoldDB" id="A0A0D3KYG7"/>
<dbReference type="EnsemblProtists" id="EOD40802">
    <property type="protein sequence ID" value="EOD40802"/>
    <property type="gene ID" value="EMIHUDRAFT_251007"/>
</dbReference>
<dbReference type="RefSeq" id="XP_005793231.1">
    <property type="nucleotide sequence ID" value="XM_005793174.1"/>
</dbReference>
<accession>A0A0D3KYG7</accession>